<reference evidence="3 4" key="1">
    <citation type="journal article" date="2020" name="bioRxiv">
        <title>Metabolic contributions of an alphaproteobacterial endosymbiont in the apicomplexan Cardiosporidium cionae.</title>
        <authorList>
            <person name="Hunter E.S."/>
            <person name="Paight C.J."/>
            <person name="Lane C.E."/>
        </authorList>
    </citation>
    <scope>NUCLEOTIDE SEQUENCE [LARGE SCALE GENOMIC DNA]</scope>
    <source>
        <strain evidence="3">ESH_2018</strain>
    </source>
</reference>
<accession>A0ABQ7JFC3</accession>
<comment type="caution">
    <text evidence="3">The sequence shown here is derived from an EMBL/GenBank/DDBJ whole genome shotgun (WGS) entry which is preliminary data.</text>
</comment>
<dbReference type="Proteomes" id="UP000823046">
    <property type="component" value="Unassembled WGS sequence"/>
</dbReference>
<dbReference type="InterPro" id="IPR011009">
    <property type="entry name" value="Kinase-like_dom_sf"/>
</dbReference>
<dbReference type="InterPro" id="IPR000719">
    <property type="entry name" value="Prot_kinase_dom"/>
</dbReference>
<name>A0ABQ7JFC3_9APIC</name>
<dbReference type="Gene3D" id="1.10.510.10">
    <property type="entry name" value="Transferase(Phosphotransferase) domain 1"/>
    <property type="match status" value="2"/>
</dbReference>
<dbReference type="InterPro" id="IPR001245">
    <property type="entry name" value="Ser-Thr/Tyr_kinase_cat_dom"/>
</dbReference>
<protein>
    <submittedName>
        <fullName evidence="3">Protein kinase</fullName>
    </submittedName>
</protein>
<dbReference type="Pfam" id="PF07714">
    <property type="entry name" value="PK_Tyr_Ser-Thr"/>
    <property type="match status" value="1"/>
</dbReference>
<dbReference type="PROSITE" id="PS50011">
    <property type="entry name" value="PROTEIN_KINASE_DOM"/>
    <property type="match status" value="1"/>
</dbReference>
<dbReference type="EMBL" id="JADAQX010000031">
    <property type="protein sequence ID" value="KAF8822687.1"/>
    <property type="molecule type" value="Genomic_DNA"/>
</dbReference>
<dbReference type="InterPro" id="IPR051681">
    <property type="entry name" value="Ser/Thr_Kinases-Pseudokinases"/>
</dbReference>
<dbReference type="PANTHER" id="PTHR44329">
    <property type="entry name" value="SERINE/THREONINE-PROTEIN KINASE TNNI3K-RELATED"/>
    <property type="match status" value="1"/>
</dbReference>
<dbReference type="PROSITE" id="PS00108">
    <property type="entry name" value="PROTEIN_KINASE_ST"/>
    <property type="match status" value="1"/>
</dbReference>
<feature type="region of interest" description="Disordered" evidence="1">
    <location>
        <begin position="268"/>
        <end position="315"/>
    </location>
</feature>
<keyword evidence="3" id="KW-0418">Kinase</keyword>
<proteinExistence type="predicted"/>
<dbReference type="SUPFAM" id="SSF56112">
    <property type="entry name" value="Protein kinase-like (PK-like)"/>
    <property type="match status" value="1"/>
</dbReference>
<keyword evidence="3" id="KW-0808">Transferase</keyword>
<dbReference type="GO" id="GO:0016301">
    <property type="term" value="F:kinase activity"/>
    <property type="evidence" value="ECO:0007669"/>
    <property type="project" value="UniProtKB-KW"/>
</dbReference>
<gene>
    <name evidence="3" type="ORF">IE077_004472</name>
</gene>
<evidence type="ECO:0000313" key="4">
    <source>
        <dbReference type="Proteomes" id="UP000823046"/>
    </source>
</evidence>
<evidence type="ECO:0000259" key="2">
    <source>
        <dbReference type="PROSITE" id="PS50011"/>
    </source>
</evidence>
<dbReference type="Pfam" id="PF00069">
    <property type="entry name" value="Pkinase"/>
    <property type="match status" value="1"/>
</dbReference>
<organism evidence="3 4">
    <name type="scientific">Cardiosporidium cionae</name>
    <dbReference type="NCBI Taxonomy" id="476202"/>
    <lineage>
        <taxon>Eukaryota</taxon>
        <taxon>Sar</taxon>
        <taxon>Alveolata</taxon>
        <taxon>Apicomplexa</taxon>
        <taxon>Aconoidasida</taxon>
        <taxon>Nephromycida</taxon>
        <taxon>Cardiosporidium</taxon>
    </lineage>
</organism>
<evidence type="ECO:0000313" key="3">
    <source>
        <dbReference type="EMBL" id="KAF8822687.1"/>
    </source>
</evidence>
<sequence length="501" mass="55353">MGNFSLLPSSSTPPVYYDGYPYDAGNDMRYGQLASPMQHAYTPPEWVSPHAALPHAGVALLPYMTNVNVWNGNTKPFAYDANGKHQANGMHSSDKNHVDSTPCTDSSVMPAWNHLGKLSQLLKHPSNIHPLHVSFSTQPSINGTLEYQIIEQGSFGKVFAGSYHGKDVAIKVPVEAMLQVDPQGVIDRILNEWKILSKCDHPNIVKLVGGVAHGTFDVWLVTELVKGYDLHSVKYSQDPSIQRKISPRNGLHMCRQLAAAVAYLHSTSHSSSSSTTNDTGGIGVQDSSIRQQEDSHVSSSSHDALSNGHSIHANGMKTDQVNENRSYSLKNKIIHRDIKPENVIVSENWHISLCDFGDAEESENGSITRLMGATWFYAPAELLACDPLGCAKEGIHTLPTFTEKWDIWSMGCVFHEMFGLSNPLHAYIDRESEASTYEKLKHHAQEGTLIPQVSHRLQGICGEIISKCLQINPDDRPTASEVVEMLNQPDREILKDILIYS</sequence>
<evidence type="ECO:0000256" key="1">
    <source>
        <dbReference type="SAM" id="MobiDB-lite"/>
    </source>
</evidence>
<feature type="domain" description="Protein kinase" evidence="2">
    <location>
        <begin position="144"/>
        <end position="494"/>
    </location>
</feature>
<keyword evidence="4" id="KW-1185">Reference proteome</keyword>
<dbReference type="InterPro" id="IPR008271">
    <property type="entry name" value="Ser/Thr_kinase_AS"/>
</dbReference>
<dbReference type="SMART" id="SM00220">
    <property type="entry name" value="S_TKc"/>
    <property type="match status" value="1"/>
</dbReference>